<proteinExistence type="predicted"/>
<accession>A0ABR4A4K6</accession>
<dbReference type="EMBL" id="JBEFKJ010000019">
    <property type="protein sequence ID" value="KAL2040844.1"/>
    <property type="molecule type" value="Genomic_DNA"/>
</dbReference>
<dbReference type="Proteomes" id="UP001590950">
    <property type="component" value="Unassembled WGS sequence"/>
</dbReference>
<sequence length="105" mass="11125">MTGSPGGFGGANCVVADRDSIALLEDIIVHWDEVSKALLLSSQKAGIEVGLHGMQGSMCNRSCSYGKYFTPCRRQISLDTPLVDSINAKRNGNPNPGTIIDCGIL</sequence>
<comment type="caution">
    <text evidence="1">The sequence shown here is derived from an EMBL/GenBank/DDBJ whole genome shotgun (WGS) entry which is preliminary data.</text>
</comment>
<gene>
    <name evidence="1" type="ORF">N7G274_006302</name>
</gene>
<organism evidence="1 2">
    <name type="scientific">Stereocaulon virgatum</name>
    <dbReference type="NCBI Taxonomy" id="373712"/>
    <lineage>
        <taxon>Eukaryota</taxon>
        <taxon>Fungi</taxon>
        <taxon>Dikarya</taxon>
        <taxon>Ascomycota</taxon>
        <taxon>Pezizomycotina</taxon>
        <taxon>Lecanoromycetes</taxon>
        <taxon>OSLEUM clade</taxon>
        <taxon>Lecanoromycetidae</taxon>
        <taxon>Lecanorales</taxon>
        <taxon>Lecanorineae</taxon>
        <taxon>Stereocaulaceae</taxon>
        <taxon>Stereocaulon</taxon>
    </lineage>
</organism>
<reference evidence="1 2" key="1">
    <citation type="submission" date="2024-09" db="EMBL/GenBank/DDBJ databases">
        <title>Rethinking Asexuality: The Enigmatic Case of Functional Sexual Genes in Lepraria (Stereocaulaceae).</title>
        <authorList>
            <person name="Doellman M."/>
            <person name="Sun Y."/>
            <person name="Barcenas-Pena A."/>
            <person name="Lumbsch H.T."/>
            <person name="Grewe F."/>
        </authorList>
    </citation>
    <scope>NUCLEOTIDE SEQUENCE [LARGE SCALE GENOMIC DNA]</scope>
    <source>
        <strain evidence="1 2">Mercado 3170</strain>
    </source>
</reference>
<keyword evidence="2" id="KW-1185">Reference proteome</keyword>
<evidence type="ECO:0000313" key="1">
    <source>
        <dbReference type="EMBL" id="KAL2040844.1"/>
    </source>
</evidence>
<evidence type="ECO:0000313" key="2">
    <source>
        <dbReference type="Proteomes" id="UP001590950"/>
    </source>
</evidence>
<protein>
    <submittedName>
        <fullName evidence="1">Uncharacterized protein</fullName>
    </submittedName>
</protein>
<name>A0ABR4A4K6_9LECA</name>